<accession>A0A0A9ENS9</accession>
<protein>
    <submittedName>
        <fullName evidence="1">Uncharacterized protein</fullName>
    </submittedName>
</protein>
<dbReference type="EMBL" id="GBRH01195486">
    <property type="protein sequence ID" value="JAE02410.1"/>
    <property type="molecule type" value="Transcribed_RNA"/>
</dbReference>
<proteinExistence type="predicted"/>
<evidence type="ECO:0000313" key="1">
    <source>
        <dbReference type="EMBL" id="JAE02410.1"/>
    </source>
</evidence>
<name>A0A0A9ENS9_ARUDO</name>
<organism evidence="1">
    <name type="scientific">Arundo donax</name>
    <name type="common">Giant reed</name>
    <name type="synonym">Donax arundinaceus</name>
    <dbReference type="NCBI Taxonomy" id="35708"/>
    <lineage>
        <taxon>Eukaryota</taxon>
        <taxon>Viridiplantae</taxon>
        <taxon>Streptophyta</taxon>
        <taxon>Embryophyta</taxon>
        <taxon>Tracheophyta</taxon>
        <taxon>Spermatophyta</taxon>
        <taxon>Magnoliopsida</taxon>
        <taxon>Liliopsida</taxon>
        <taxon>Poales</taxon>
        <taxon>Poaceae</taxon>
        <taxon>PACMAD clade</taxon>
        <taxon>Arundinoideae</taxon>
        <taxon>Arundineae</taxon>
        <taxon>Arundo</taxon>
    </lineage>
</organism>
<sequence length="37" mass="4242">MSAITRKINMPWLNPLKERLPNTSLITPQVSGLNLYM</sequence>
<reference evidence="1" key="2">
    <citation type="journal article" date="2015" name="Data Brief">
        <title>Shoot transcriptome of the giant reed, Arundo donax.</title>
        <authorList>
            <person name="Barrero R.A."/>
            <person name="Guerrero F.D."/>
            <person name="Moolhuijzen P."/>
            <person name="Goolsby J.A."/>
            <person name="Tidwell J."/>
            <person name="Bellgard S.E."/>
            <person name="Bellgard M.I."/>
        </authorList>
    </citation>
    <scope>NUCLEOTIDE SEQUENCE</scope>
    <source>
        <tissue evidence="1">Shoot tissue taken approximately 20 cm above the soil surface</tissue>
    </source>
</reference>
<reference evidence="1" key="1">
    <citation type="submission" date="2014-09" db="EMBL/GenBank/DDBJ databases">
        <authorList>
            <person name="Magalhaes I.L.F."/>
            <person name="Oliveira U."/>
            <person name="Santos F.R."/>
            <person name="Vidigal T.H.D.A."/>
            <person name="Brescovit A.D."/>
            <person name="Santos A.J."/>
        </authorList>
    </citation>
    <scope>NUCLEOTIDE SEQUENCE</scope>
    <source>
        <tissue evidence="1">Shoot tissue taken approximately 20 cm above the soil surface</tissue>
    </source>
</reference>
<dbReference type="AlphaFoldDB" id="A0A0A9ENS9"/>